<accession>A0A7C3KGD1</accession>
<sequence>MTADSKREKLRKRETVKQWLWNWRGVFVSVPAVTFAVLGLRSLGWLQQFELVAFDQFFLLRPRESVDERIVIVKITEADVKQQKQWPFSDETLVELLSIIRQQQPAAIGLDLYRDLPVEPGHVKLSQLLRDTPNLVGVQKVVESQDSGAVAPPPALAEAGRVGANDLILDGDGRIRRGLLAIDDARNNDATLPSFAAYLAGLYLEQRGLEYDFSENEARIIDSQTKVVKAAIPAFQTNDGGYVRAAEGGFQLLMNYRGRISQFQSITLTEVLEKRFKPELMRDRIVMIGSTAESLKDLFFDPYSSHLSVSSRTPGVVIHANLVSELLSATLDQRPILRTWNEPTEWAWTFLCASLGAILSWQQRYLKQPWNIIGLIGVLLLAAGVVVISFIAFLSGWWIPVIAPVLALLGAAFSITGYIARSAADMRRTFGRYLTDEVVSSLLETPSGLQLGGERRKVTVLISDLRGFSAISERLPPEQVVTILNHYLGVMSDVITRYQGTINEFIGDGIFVIFGAPIQREDDTERAIACAIAMQAEMEKVNSYNEAHSFPRLEMGIGINTGELIVGNIGSQKRAKYTVIGNHANLAARIETYSVGRQILISEHTLNDVGAPLVRVSAQMRVEPKGIREPLTLYEVFGIHGTHRIDLPQERETFVTLKAPIYLQYVVLEGKHIVGTVFEGKIICLSESSAEIESCSPLTPLSNLKINLFLPIPNVEELDLYAKVLNQPATCPGCVRIRFTSTPLELVDALKDLRQASAKHLSD</sequence>
<dbReference type="InterPro" id="IPR001054">
    <property type="entry name" value="A/G_cyclase"/>
</dbReference>
<name>A0A7C3KGD1_9CYAN</name>
<dbReference type="Gene3D" id="3.30.70.1230">
    <property type="entry name" value="Nucleotide cyclase"/>
    <property type="match status" value="1"/>
</dbReference>
<reference evidence="4" key="1">
    <citation type="journal article" date="2020" name="mSystems">
        <title>Genome- and Community-Level Interaction Insights into Carbon Utilization and Element Cycling Functions of Hydrothermarchaeota in Hydrothermal Sediment.</title>
        <authorList>
            <person name="Zhou Z."/>
            <person name="Liu Y."/>
            <person name="Xu W."/>
            <person name="Pan J."/>
            <person name="Luo Z.H."/>
            <person name="Li M."/>
        </authorList>
    </citation>
    <scope>NUCLEOTIDE SEQUENCE [LARGE SCALE GENOMIC DNA]</scope>
    <source>
        <strain evidence="4">SpSt-418</strain>
    </source>
</reference>
<dbReference type="SMART" id="SM00044">
    <property type="entry name" value="CYCc"/>
    <property type="match status" value="1"/>
</dbReference>
<dbReference type="SMART" id="SM01080">
    <property type="entry name" value="CHASE2"/>
    <property type="match status" value="1"/>
</dbReference>
<dbReference type="Pfam" id="PF05226">
    <property type="entry name" value="CHASE2"/>
    <property type="match status" value="1"/>
</dbReference>
<feature type="transmembrane region" description="Helical" evidence="2">
    <location>
        <begin position="21"/>
        <end position="40"/>
    </location>
</feature>
<dbReference type="Pfam" id="PF00211">
    <property type="entry name" value="Guanylate_cyc"/>
    <property type="match status" value="1"/>
</dbReference>
<dbReference type="PANTHER" id="PTHR43081:SF1">
    <property type="entry name" value="ADENYLATE CYCLASE, TERMINAL-DIFFERENTIATION SPECIFIC"/>
    <property type="match status" value="1"/>
</dbReference>
<dbReference type="GO" id="GO:0004016">
    <property type="term" value="F:adenylate cyclase activity"/>
    <property type="evidence" value="ECO:0007669"/>
    <property type="project" value="UniProtKB-ARBA"/>
</dbReference>
<comment type="caution">
    <text evidence="4">The sequence shown here is derived from an EMBL/GenBank/DDBJ whole genome shotgun (WGS) entry which is preliminary data.</text>
</comment>
<dbReference type="PANTHER" id="PTHR43081">
    <property type="entry name" value="ADENYLATE CYCLASE, TERMINAL-DIFFERENTIATION SPECIFIC-RELATED"/>
    <property type="match status" value="1"/>
</dbReference>
<dbReference type="CDD" id="cd07302">
    <property type="entry name" value="CHD"/>
    <property type="match status" value="1"/>
</dbReference>
<keyword evidence="2" id="KW-0812">Transmembrane</keyword>
<dbReference type="SUPFAM" id="SSF55073">
    <property type="entry name" value="Nucleotide cyclase"/>
    <property type="match status" value="1"/>
</dbReference>
<comment type="similarity">
    <text evidence="1">Belongs to the adenylyl cyclase class-3 family.</text>
</comment>
<protein>
    <submittedName>
        <fullName evidence="4">Adenylate/guanylate cyclase domain-containing protein</fullName>
    </submittedName>
</protein>
<keyword evidence="2" id="KW-1133">Transmembrane helix</keyword>
<organism evidence="4">
    <name type="scientific">Oscillatoriales cyanobacterium SpSt-418</name>
    <dbReference type="NCBI Taxonomy" id="2282169"/>
    <lineage>
        <taxon>Bacteria</taxon>
        <taxon>Bacillati</taxon>
        <taxon>Cyanobacteriota</taxon>
        <taxon>Cyanophyceae</taxon>
        <taxon>Oscillatoriophycideae</taxon>
        <taxon>Oscillatoriales</taxon>
    </lineage>
</organism>
<dbReference type="InterPro" id="IPR050697">
    <property type="entry name" value="Adenylyl/Guanylyl_Cyclase_3/4"/>
</dbReference>
<dbReference type="PROSITE" id="PS50125">
    <property type="entry name" value="GUANYLATE_CYCLASE_2"/>
    <property type="match status" value="1"/>
</dbReference>
<dbReference type="GO" id="GO:0035556">
    <property type="term" value="P:intracellular signal transduction"/>
    <property type="evidence" value="ECO:0007669"/>
    <property type="project" value="InterPro"/>
</dbReference>
<proteinExistence type="inferred from homology"/>
<evidence type="ECO:0000313" key="4">
    <source>
        <dbReference type="EMBL" id="HFN00147.1"/>
    </source>
</evidence>
<dbReference type="GO" id="GO:0009190">
    <property type="term" value="P:cyclic nucleotide biosynthetic process"/>
    <property type="evidence" value="ECO:0007669"/>
    <property type="project" value="InterPro"/>
</dbReference>
<evidence type="ECO:0000256" key="1">
    <source>
        <dbReference type="ARBA" id="ARBA00005381"/>
    </source>
</evidence>
<evidence type="ECO:0000259" key="3">
    <source>
        <dbReference type="PROSITE" id="PS50125"/>
    </source>
</evidence>
<feature type="transmembrane region" description="Helical" evidence="2">
    <location>
        <begin position="370"/>
        <end position="391"/>
    </location>
</feature>
<evidence type="ECO:0000256" key="2">
    <source>
        <dbReference type="SAM" id="Phobius"/>
    </source>
</evidence>
<feature type="transmembrane region" description="Helical" evidence="2">
    <location>
        <begin position="346"/>
        <end position="363"/>
    </location>
</feature>
<dbReference type="InterPro" id="IPR029787">
    <property type="entry name" value="Nucleotide_cyclase"/>
</dbReference>
<dbReference type="AlphaFoldDB" id="A0A7C3KGD1"/>
<dbReference type="InterPro" id="IPR007890">
    <property type="entry name" value="CHASE2"/>
</dbReference>
<gene>
    <name evidence="4" type="ORF">ENR64_20790</name>
</gene>
<feature type="domain" description="Guanylate cyclase" evidence="3">
    <location>
        <begin position="459"/>
        <end position="591"/>
    </location>
</feature>
<keyword evidence="2" id="KW-0472">Membrane</keyword>
<feature type="transmembrane region" description="Helical" evidence="2">
    <location>
        <begin position="397"/>
        <end position="420"/>
    </location>
</feature>
<dbReference type="EMBL" id="DSRU01000295">
    <property type="protein sequence ID" value="HFN00147.1"/>
    <property type="molecule type" value="Genomic_DNA"/>
</dbReference>